<proteinExistence type="predicted"/>
<protein>
    <submittedName>
        <fullName evidence="1">Uncharacterized protein</fullName>
    </submittedName>
</protein>
<name>A0ABR1IZU0_9AGAR</name>
<reference evidence="1 2" key="1">
    <citation type="submission" date="2024-01" db="EMBL/GenBank/DDBJ databases">
        <title>A draft genome for the cacao thread blight pathogen Marasmiellus scandens.</title>
        <authorList>
            <person name="Baruah I.K."/>
            <person name="Leung J."/>
            <person name="Bukari Y."/>
            <person name="Amoako-Attah I."/>
            <person name="Meinhardt L.W."/>
            <person name="Bailey B.A."/>
            <person name="Cohen S.P."/>
        </authorList>
    </citation>
    <scope>NUCLEOTIDE SEQUENCE [LARGE SCALE GENOMIC DNA]</scope>
    <source>
        <strain evidence="1 2">GH-19</strain>
    </source>
</reference>
<organism evidence="1 2">
    <name type="scientific">Marasmiellus scandens</name>
    <dbReference type="NCBI Taxonomy" id="2682957"/>
    <lineage>
        <taxon>Eukaryota</taxon>
        <taxon>Fungi</taxon>
        <taxon>Dikarya</taxon>
        <taxon>Basidiomycota</taxon>
        <taxon>Agaricomycotina</taxon>
        <taxon>Agaricomycetes</taxon>
        <taxon>Agaricomycetidae</taxon>
        <taxon>Agaricales</taxon>
        <taxon>Marasmiineae</taxon>
        <taxon>Omphalotaceae</taxon>
        <taxon>Marasmiellus</taxon>
    </lineage>
</organism>
<gene>
    <name evidence="1" type="ORF">VKT23_014667</name>
</gene>
<keyword evidence="2" id="KW-1185">Reference proteome</keyword>
<evidence type="ECO:0000313" key="1">
    <source>
        <dbReference type="EMBL" id="KAK7446044.1"/>
    </source>
</evidence>
<accession>A0ABR1IZU0</accession>
<dbReference type="EMBL" id="JBANRG010000045">
    <property type="protein sequence ID" value="KAK7446044.1"/>
    <property type="molecule type" value="Genomic_DNA"/>
</dbReference>
<dbReference type="Proteomes" id="UP001498398">
    <property type="component" value="Unassembled WGS sequence"/>
</dbReference>
<sequence length="212" mass="24224">MPQKLLSPQTSSCSLLWTFMYVMKPESMLYVKAEFMAHESHDIVLFLASTASDALGMVGIYLFLHHSFCTTVLDSDFLPNLLHYKHFVDDPDWSHLFSDRLRKNLNQQICAILEAILVKTVYRHTAHATSRAVQRVVKAGLDDCHTNRYGFGDEDSVWGLWRGLKDEIMEPRNRLARRMVAAIWKADLVSSCSNAKVFPVLCLSGYELIQIL</sequence>
<comment type="caution">
    <text evidence="1">The sequence shown here is derived from an EMBL/GenBank/DDBJ whole genome shotgun (WGS) entry which is preliminary data.</text>
</comment>
<evidence type="ECO:0000313" key="2">
    <source>
        <dbReference type="Proteomes" id="UP001498398"/>
    </source>
</evidence>